<evidence type="ECO:0000256" key="2">
    <source>
        <dbReference type="ARBA" id="ARBA00022723"/>
    </source>
</evidence>
<dbReference type="EMBL" id="QBML01000045">
    <property type="protein sequence ID" value="PZO36061.1"/>
    <property type="molecule type" value="Genomic_DNA"/>
</dbReference>
<reference evidence="6 7" key="2">
    <citation type="submission" date="2018-06" db="EMBL/GenBank/DDBJ databases">
        <title>Metagenomic assembly of (sub)arctic Cyanobacteria and their associated microbiome from non-axenic cultures.</title>
        <authorList>
            <person name="Baurain D."/>
        </authorList>
    </citation>
    <scope>NUCLEOTIDE SEQUENCE [LARGE SCALE GENOMIC DNA]</scope>
    <source>
        <strain evidence="6">ULC066bin1</strain>
    </source>
</reference>
<dbReference type="Proteomes" id="UP000249467">
    <property type="component" value="Unassembled WGS sequence"/>
</dbReference>
<accession>A0A2W4XK20</accession>
<proteinExistence type="inferred from homology"/>
<dbReference type="GO" id="GO:0016846">
    <property type="term" value="F:carbon-sulfur lyase activity"/>
    <property type="evidence" value="ECO:0007669"/>
    <property type="project" value="InterPro"/>
</dbReference>
<dbReference type="SUPFAM" id="SSF51316">
    <property type="entry name" value="Mss4-like"/>
    <property type="match status" value="1"/>
</dbReference>
<dbReference type="PANTHER" id="PTHR33337">
    <property type="entry name" value="GFA DOMAIN-CONTAINING PROTEIN"/>
    <property type="match status" value="1"/>
</dbReference>
<dbReference type="PROSITE" id="PS51891">
    <property type="entry name" value="CENP_V_GFA"/>
    <property type="match status" value="1"/>
</dbReference>
<dbReference type="InterPro" id="IPR011057">
    <property type="entry name" value="Mss4-like_sf"/>
</dbReference>
<dbReference type="AlphaFoldDB" id="A0A2W4XK20"/>
<evidence type="ECO:0000259" key="5">
    <source>
        <dbReference type="PROSITE" id="PS51891"/>
    </source>
</evidence>
<comment type="caution">
    <text evidence="6">The sequence shown here is derived from an EMBL/GenBank/DDBJ whole genome shotgun (WGS) entry which is preliminary data.</text>
</comment>
<protein>
    <submittedName>
        <fullName evidence="6">Aldehyde-activating protein</fullName>
    </submittedName>
</protein>
<keyword evidence="2" id="KW-0479">Metal-binding</keyword>
<gene>
    <name evidence="6" type="ORF">DCF19_22395</name>
</gene>
<sequence>MQLLTGRCLCERIAYEIEGELGPIFHCHCSKCRRWHGAAFRSRATIKASQFKWTKGAELLSSYHSSEFVVKNFCSVCGSNLISTYDNDPSKIGVPLGGLEQAPTNEPEGHFFVGSKSPWFKITDDLPQYDTWPGSHAKVRETSGDT</sequence>
<feature type="domain" description="CENP-V/GFA" evidence="5">
    <location>
        <begin position="4"/>
        <end position="130"/>
    </location>
</feature>
<dbReference type="PANTHER" id="PTHR33337:SF40">
    <property type="entry name" value="CENP-V_GFA DOMAIN-CONTAINING PROTEIN-RELATED"/>
    <property type="match status" value="1"/>
</dbReference>
<reference evidence="6 7" key="1">
    <citation type="submission" date="2018-04" db="EMBL/GenBank/DDBJ databases">
        <authorList>
            <person name="Go L.Y."/>
            <person name="Mitchell J.A."/>
        </authorList>
    </citation>
    <scope>NUCLEOTIDE SEQUENCE [LARGE SCALE GENOMIC DNA]</scope>
    <source>
        <strain evidence="6">ULC066bin1</strain>
    </source>
</reference>
<comment type="similarity">
    <text evidence="1">Belongs to the Gfa family.</text>
</comment>
<evidence type="ECO:0000256" key="4">
    <source>
        <dbReference type="ARBA" id="ARBA00023239"/>
    </source>
</evidence>
<name>A0A2W4XK20_9CYAN</name>
<evidence type="ECO:0000256" key="1">
    <source>
        <dbReference type="ARBA" id="ARBA00005495"/>
    </source>
</evidence>
<keyword evidence="3" id="KW-0862">Zinc</keyword>
<organism evidence="6 7">
    <name type="scientific">Pseudanabaena frigida</name>
    <dbReference type="NCBI Taxonomy" id="945775"/>
    <lineage>
        <taxon>Bacteria</taxon>
        <taxon>Bacillati</taxon>
        <taxon>Cyanobacteriota</taxon>
        <taxon>Cyanophyceae</taxon>
        <taxon>Pseudanabaenales</taxon>
        <taxon>Pseudanabaenaceae</taxon>
        <taxon>Pseudanabaena</taxon>
    </lineage>
</organism>
<dbReference type="Pfam" id="PF04828">
    <property type="entry name" value="GFA"/>
    <property type="match status" value="1"/>
</dbReference>
<dbReference type="GO" id="GO:0046872">
    <property type="term" value="F:metal ion binding"/>
    <property type="evidence" value="ECO:0007669"/>
    <property type="project" value="UniProtKB-KW"/>
</dbReference>
<evidence type="ECO:0000313" key="6">
    <source>
        <dbReference type="EMBL" id="PZO36061.1"/>
    </source>
</evidence>
<evidence type="ECO:0000313" key="7">
    <source>
        <dbReference type="Proteomes" id="UP000249467"/>
    </source>
</evidence>
<dbReference type="InterPro" id="IPR006913">
    <property type="entry name" value="CENP-V/GFA"/>
</dbReference>
<dbReference type="Gene3D" id="3.90.1590.10">
    <property type="entry name" value="glutathione-dependent formaldehyde- activating enzyme (gfa)"/>
    <property type="match status" value="1"/>
</dbReference>
<evidence type="ECO:0000256" key="3">
    <source>
        <dbReference type="ARBA" id="ARBA00022833"/>
    </source>
</evidence>
<keyword evidence="4" id="KW-0456">Lyase</keyword>